<dbReference type="eggNOG" id="ENOG502RIPQ">
    <property type="taxonomic scope" value="Eukaryota"/>
</dbReference>
<dbReference type="EMBL" id="GL379808">
    <property type="protein sequence ID" value="EGT42076.1"/>
    <property type="molecule type" value="Genomic_DNA"/>
</dbReference>
<dbReference type="SUPFAM" id="SSF56601">
    <property type="entry name" value="beta-lactamase/transpeptidase-like"/>
    <property type="match status" value="1"/>
</dbReference>
<dbReference type="InterPro" id="IPR052907">
    <property type="entry name" value="Beta-lactamase/esterase"/>
</dbReference>
<dbReference type="InterPro" id="IPR012338">
    <property type="entry name" value="Beta-lactam/transpept-like"/>
</dbReference>
<name>G0MRD4_CAEBE</name>
<dbReference type="HOGENOM" id="CLU_035614_1_0_1"/>
<dbReference type="OrthoDB" id="5946976at2759"/>
<dbReference type="Proteomes" id="UP000008068">
    <property type="component" value="Unassembled WGS sequence"/>
</dbReference>
<keyword evidence="3" id="KW-1185">Reference proteome</keyword>
<dbReference type="MEROPS" id="S12.A09"/>
<dbReference type="PANTHER" id="PTHR43319:SF7">
    <property type="entry name" value="BETA-LACTAMASE-RELATED DOMAIN-CONTAINING PROTEIN"/>
    <property type="match status" value="1"/>
</dbReference>
<dbReference type="InParanoid" id="G0MRD4"/>
<dbReference type="OMA" id="GHPGYGC"/>
<dbReference type="PANTHER" id="PTHR43319">
    <property type="entry name" value="BETA-LACTAMASE-RELATED"/>
    <property type="match status" value="1"/>
</dbReference>
<organism evidence="3">
    <name type="scientific">Caenorhabditis brenneri</name>
    <name type="common">Nematode worm</name>
    <dbReference type="NCBI Taxonomy" id="135651"/>
    <lineage>
        <taxon>Eukaryota</taxon>
        <taxon>Metazoa</taxon>
        <taxon>Ecdysozoa</taxon>
        <taxon>Nematoda</taxon>
        <taxon>Chromadorea</taxon>
        <taxon>Rhabditida</taxon>
        <taxon>Rhabditina</taxon>
        <taxon>Rhabditomorpha</taxon>
        <taxon>Rhabditoidea</taxon>
        <taxon>Rhabditidae</taxon>
        <taxon>Peloderinae</taxon>
        <taxon>Caenorhabditis</taxon>
    </lineage>
</organism>
<evidence type="ECO:0000313" key="3">
    <source>
        <dbReference type="Proteomes" id="UP000008068"/>
    </source>
</evidence>
<accession>G0MRD4</accession>
<gene>
    <name evidence="2" type="primary">Cbn-lact-6</name>
    <name evidence="2" type="ORF">CAEBREN_26185</name>
</gene>
<evidence type="ECO:0000259" key="1">
    <source>
        <dbReference type="Pfam" id="PF00144"/>
    </source>
</evidence>
<dbReference type="Gene3D" id="3.40.710.10">
    <property type="entry name" value="DD-peptidase/beta-lactamase superfamily"/>
    <property type="match status" value="1"/>
</dbReference>
<dbReference type="Pfam" id="PF00144">
    <property type="entry name" value="Beta-lactamase"/>
    <property type="match status" value="1"/>
</dbReference>
<sequence length="441" mass="50170">MRLDFDTFGCLYLFAIPFVVQPFLSCWLTPYVNDDDVNGYVDERFKTVLEAFRRNFGQGEEREGAAFAVHYKGKDVVNLWGGYADKESGRKWRENTKSVMFSASKAISSIVIAVMVDRGLLNYEDRVVDYWPEYGRYGKNLTTIEDVLSHKAGLPYLSDSVSIEDVKNGWKIMEKVENSVPAWAPGTASGYHAVTFGFILDGLVRKADPRGRDIKTFFEEEIAKPYDLDIQIGATKEEVPYLARLTMPSFWEFTRDIVKDPKILIMLGLMYVRFDTLVDKMRSNPDWLLVNYDTMVLNDPEIVSLNLPAVTAVGTVRDVSRLLSMIVEKEIISNTTLLELSEPTLNSWHLEKVTIWPVIKGHGFFYEKHPLIPGAFTFGHPGYGGQFVHMDPKSEISITYLSNGLKTGTGELCGTYIRLFNEVYNSIRRIENEENGVGMFR</sequence>
<dbReference type="STRING" id="135651.G0MRD4"/>
<proteinExistence type="predicted"/>
<evidence type="ECO:0000313" key="2">
    <source>
        <dbReference type="EMBL" id="EGT42076.1"/>
    </source>
</evidence>
<feature type="domain" description="Beta-lactamase-related" evidence="1">
    <location>
        <begin position="52"/>
        <end position="419"/>
    </location>
</feature>
<protein>
    <submittedName>
        <fullName evidence="2">CBN-LACT-6 protein</fullName>
    </submittedName>
</protein>
<dbReference type="InterPro" id="IPR001466">
    <property type="entry name" value="Beta-lactam-related"/>
</dbReference>
<reference evidence="3" key="1">
    <citation type="submission" date="2011-07" db="EMBL/GenBank/DDBJ databases">
        <authorList>
            <consortium name="Caenorhabditis brenneri Sequencing and Analysis Consortium"/>
            <person name="Wilson R.K."/>
        </authorList>
    </citation>
    <scope>NUCLEOTIDE SEQUENCE [LARGE SCALE GENOMIC DNA]</scope>
    <source>
        <strain evidence="3">PB2801</strain>
    </source>
</reference>
<dbReference type="FunCoup" id="G0MRD4">
    <property type="interactions" value="7"/>
</dbReference>
<dbReference type="AlphaFoldDB" id="G0MRD4"/>